<reference evidence="9 10" key="1">
    <citation type="journal article" date="2012" name="J. Bacteriol.">
        <title>Genome Sequence of Nitratireductor pacificus Type Strain pht-3B.</title>
        <authorList>
            <person name="Lai Q."/>
            <person name="Li G."/>
            <person name="Shao Z."/>
        </authorList>
    </citation>
    <scope>NUCLEOTIDE SEQUENCE [LARGE SCALE GENOMIC DNA]</scope>
    <source>
        <strain evidence="10">pht-3B</strain>
    </source>
</reference>
<dbReference type="InterPro" id="IPR004681">
    <property type="entry name" value="TRAP_DctM"/>
</dbReference>
<dbReference type="EMBL" id="AMRM01000010">
    <property type="protein sequence ID" value="EKF18866.1"/>
    <property type="molecule type" value="Genomic_DNA"/>
</dbReference>
<dbReference type="GO" id="GO:0022857">
    <property type="term" value="F:transmembrane transporter activity"/>
    <property type="evidence" value="ECO:0007669"/>
    <property type="project" value="UniProtKB-UniRule"/>
</dbReference>
<dbReference type="PANTHER" id="PTHR33362">
    <property type="entry name" value="SIALIC ACID TRAP TRANSPORTER PERMEASE PROTEIN SIAT-RELATED"/>
    <property type="match status" value="1"/>
</dbReference>
<feature type="transmembrane region" description="Helical" evidence="7">
    <location>
        <begin position="12"/>
        <end position="39"/>
    </location>
</feature>
<feature type="transmembrane region" description="Helical" evidence="7">
    <location>
        <begin position="256"/>
        <end position="278"/>
    </location>
</feature>
<keyword evidence="6 7" id="KW-0472">Membrane</keyword>
<evidence type="ECO:0000256" key="2">
    <source>
        <dbReference type="ARBA" id="ARBA00022475"/>
    </source>
</evidence>
<feature type="transmembrane region" description="Helical" evidence="7">
    <location>
        <begin position="147"/>
        <end position="167"/>
    </location>
</feature>
<dbReference type="STRING" id="391937.NA2_10338"/>
<dbReference type="PIRSF" id="PIRSF006066">
    <property type="entry name" value="HI0050"/>
    <property type="match status" value="1"/>
</dbReference>
<feature type="transmembrane region" description="Helical" evidence="7">
    <location>
        <begin position="231"/>
        <end position="250"/>
    </location>
</feature>
<feature type="transmembrane region" description="Helical" evidence="7">
    <location>
        <begin position="413"/>
        <end position="438"/>
    </location>
</feature>
<dbReference type="OrthoDB" id="7339120at2"/>
<dbReference type="PANTHER" id="PTHR33362:SF7">
    <property type="entry name" value="SLL1103 PROTEIN"/>
    <property type="match status" value="1"/>
</dbReference>
<feature type="domain" description="TRAP C4-dicarboxylate transport system permease DctM subunit" evidence="8">
    <location>
        <begin position="12"/>
        <end position="438"/>
    </location>
</feature>
<comment type="function">
    <text evidence="7">Part of the tripartite ATP-independent periplasmic (TRAP) transport system.</text>
</comment>
<dbReference type="NCBIfam" id="TIGR00786">
    <property type="entry name" value="dctM"/>
    <property type="match status" value="1"/>
</dbReference>
<keyword evidence="3 7" id="KW-0997">Cell inner membrane</keyword>
<evidence type="ECO:0000256" key="4">
    <source>
        <dbReference type="ARBA" id="ARBA00022692"/>
    </source>
</evidence>
<feature type="transmembrane region" description="Helical" evidence="7">
    <location>
        <begin position="59"/>
        <end position="77"/>
    </location>
</feature>
<evidence type="ECO:0000256" key="6">
    <source>
        <dbReference type="ARBA" id="ARBA00023136"/>
    </source>
</evidence>
<protein>
    <recommendedName>
        <fullName evidence="7">TRAP transporter large permease protein</fullName>
    </recommendedName>
</protein>
<dbReference type="Pfam" id="PF06808">
    <property type="entry name" value="DctM"/>
    <property type="match status" value="1"/>
</dbReference>
<evidence type="ECO:0000256" key="5">
    <source>
        <dbReference type="ARBA" id="ARBA00022989"/>
    </source>
</evidence>
<keyword evidence="7" id="KW-0813">Transport</keyword>
<name>K2M9P8_9HYPH</name>
<proteinExistence type="inferred from homology"/>
<evidence type="ECO:0000313" key="9">
    <source>
        <dbReference type="EMBL" id="EKF18866.1"/>
    </source>
</evidence>
<evidence type="ECO:0000313" key="10">
    <source>
        <dbReference type="Proteomes" id="UP000006786"/>
    </source>
</evidence>
<evidence type="ECO:0000256" key="3">
    <source>
        <dbReference type="ARBA" id="ARBA00022519"/>
    </source>
</evidence>
<comment type="similarity">
    <text evidence="7">Belongs to the TRAP transporter large permease family.</text>
</comment>
<keyword evidence="10" id="KW-1185">Reference proteome</keyword>
<accession>K2M9P8</accession>
<comment type="subcellular location">
    <subcellularLocation>
        <location evidence="1 7">Cell inner membrane</location>
        <topology evidence="1 7">Multi-pass membrane protein</topology>
    </subcellularLocation>
</comment>
<dbReference type="AlphaFoldDB" id="K2M9P8"/>
<feature type="transmembrane region" description="Helical" evidence="7">
    <location>
        <begin position="351"/>
        <end position="368"/>
    </location>
</feature>
<evidence type="ECO:0000256" key="1">
    <source>
        <dbReference type="ARBA" id="ARBA00004429"/>
    </source>
</evidence>
<organism evidence="9 10">
    <name type="scientific">Nitratireductor pacificus pht-3B</name>
    <dbReference type="NCBI Taxonomy" id="391937"/>
    <lineage>
        <taxon>Bacteria</taxon>
        <taxon>Pseudomonadati</taxon>
        <taxon>Pseudomonadota</taxon>
        <taxon>Alphaproteobacteria</taxon>
        <taxon>Hyphomicrobiales</taxon>
        <taxon>Phyllobacteriaceae</taxon>
        <taxon>Nitratireductor</taxon>
    </lineage>
</organism>
<dbReference type="InterPro" id="IPR010656">
    <property type="entry name" value="DctM"/>
</dbReference>
<gene>
    <name evidence="9" type="ORF">NA2_10338</name>
</gene>
<comment type="subunit">
    <text evidence="7">The complex comprises the extracytoplasmic solute receptor protein and the two transmembrane proteins.</text>
</comment>
<dbReference type="GO" id="GO:0005886">
    <property type="term" value="C:plasma membrane"/>
    <property type="evidence" value="ECO:0007669"/>
    <property type="project" value="UniProtKB-SubCell"/>
</dbReference>
<keyword evidence="2" id="KW-1003">Cell membrane</keyword>
<feature type="transmembrane region" description="Helical" evidence="7">
    <location>
        <begin position="326"/>
        <end position="344"/>
    </location>
</feature>
<dbReference type="eggNOG" id="COG4664">
    <property type="taxonomic scope" value="Bacteria"/>
</dbReference>
<comment type="caution">
    <text evidence="9">The sequence shown here is derived from an EMBL/GenBank/DDBJ whole genome shotgun (WGS) entry which is preliminary data.</text>
</comment>
<feature type="transmembrane region" description="Helical" evidence="7">
    <location>
        <begin position="374"/>
        <end position="401"/>
    </location>
</feature>
<feature type="transmembrane region" description="Helical" evidence="7">
    <location>
        <begin position="179"/>
        <end position="203"/>
    </location>
</feature>
<keyword evidence="5 7" id="KW-1133">Transmembrane helix</keyword>
<dbReference type="Proteomes" id="UP000006786">
    <property type="component" value="Unassembled WGS sequence"/>
</dbReference>
<feature type="transmembrane region" description="Helical" evidence="7">
    <location>
        <begin position="290"/>
        <end position="306"/>
    </location>
</feature>
<sequence length="448" mass="47653">MNDAYFWPILMLVGLMAGIFTGYPVAFVLAGIGLIFAFLGDVPVLFLSLGVSRIYSGILTNWLLIAIPLFVFMGLMLERSGVAQRLLRSLASVFRGLPGGYAFAVAIIGVVMAASTGIIGASVVLMGMMALPTMLKNGYDARISTGLIASSGTLGILIPPSIMLIVLGDQMRVSVGDLFMGAVGPGLLLGGLYLAYLIFVAIFQPHRMPAAPAEDNTEPLWRVAFALIRDLLAPIALIAAVLGTIVTGIATPTESAAIGAAGAMLLALLSGKLSLSVFADALRDTTKTTAMIIFVMIGATIFSVIFRKLGGDQMIVDAFALHGDNPYAVLLTIMLLVFVLGFFLEWVEITLVVVPIVAPIVAGLDFGMTPEQTLIWFAIALSVNLQTSFLTPPFGYALFYLRGIAPEGVSISTIYRGIIPFVVLQLLALTMVVLWPQITLWLPAYLSN</sequence>
<evidence type="ECO:0000256" key="7">
    <source>
        <dbReference type="RuleBase" id="RU369079"/>
    </source>
</evidence>
<keyword evidence="4 7" id="KW-0812">Transmembrane</keyword>
<evidence type="ECO:0000259" key="8">
    <source>
        <dbReference type="Pfam" id="PF06808"/>
    </source>
</evidence>
<dbReference type="RefSeq" id="WP_008596710.1">
    <property type="nucleotide sequence ID" value="NZ_AMRM01000010.1"/>
</dbReference>